<proteinExistence type="predicted"/>
<dbReference type="STRING" id="1798704.A3J93_00315"/>
<accession>A0A1F6NW53</accession>
<gene>
    <name evidence="1" type="ORF">A3J93_00315</name>
</gene>
<organism evidence="1 2">
    <name type="scientific">Candidatus Magasanikbacteria bacterium RIFOXYC2_FULL_42_28</name>
    <dbReference type="NCBI Taxonomy" id="1798704"/>
    <lineage>
        <taxon>Bacteria</taxon>
        <taxon>Candidatus Magasanikiibacteriota</taxon>
    </lineage>
</organism>
<dbReference type="Proteomes" id="UP000177907">
    <property type="component" value="Unassembled WGS sequence"/>
</dbReference>
<evidence type="ECO:0000313" key="1">
    <source>
        <dbReference type="EMBL" id="OGH88172.1"/>
    </source>
</evidence>
<comment type="caution">
    <text evidence="1">The sequence shown here is derived from an EMBL/GenBank/DDBJ whole genome shotgun (WGS) entry which is preliminary data.</text>
</comment>
<evidence type="ECO:0000313" key="2">
    <source>
        <dbReference type="Proteomes" id="UP000177907"/>
    </source>
</evidence>
<protein>
    <recommendedName>
        <fullName evidence="3">DUF721 domain-containing protein</fullName>
    </recommendedName>
</protein>
<dbReference type="Pfam" id="PF05258">
    <property type="entry name" value="DciA"/>
    <property type="match status" value="1"/>
</dbReference>
<dbReference type="EMBL" id="MFQZ01000005">
    <property type="protein sequence ID" value="OGH88172.1"/>
    <property type="molecule type" value="Genomic_DNA"/>
</dbReference>
<dbReference type="InterPro" id="IPR007922">
    <property type="entry name" value="DciA-like"/>
</dbReference>
<name>A0A1F6NW53_9BACT</name>
<reference evidence="1 2" key="1">
    <citation type="journal article" date="2016" name="Nat. Commun.">
        <title>Thousands of microbial genomes shed light on interconnected biogeochemical processes in an aquifer system.</title>
        <authorList>
            <person name="Anantharaman K."/>
            <person name="Brown C.T."/>
            <person name="Hug L.A."/>
            <person name="Sharon I."/>
            <person name="Castelle C.J."/>
            <person name="Probst A.J."/>
            <person name="Thomas B.C."/>
            <person name="Singh A."/>
            <person name="Wilkins M.J."/>
            <person name="Karaoz U."/>
            <person name="Brodie E.L."/>
            <person name="Williams K.H."/>
            <person name="Hubbard S.S."/>
            <person name="Banfield J.F."/>
        </authorList>
    </citation>
    <scope>NUCLEOTIDE SEQUENCE [LARGE SCALE GENOMIC DNA]</scope>
</reference>
<sequence length="96" mass="10720">MQTLGSLLNRPNQNRPLLKQVRAAMVVEAANEFISKTYGQGAENQARALYLKNGILTIACLSSVLAQEMRLREKELLRAVSAKFSPDTIKKVRYLA</sequence>
<evidence type="ECO:0008006" key="3">
    <source>
        <dbReference type="Google" id="ProtNLM"/>
    </source>
</evidence>
<dbReference type="AlphaFoldDB" id="A0A1F6NW53"/>